<dbReference type="InterPro" id="IPR036812">
    <property type="entry name" value="NAD(P)_OxRdtase_dom_sf"/>
</dbReference>
<evidence type="ECO:0000256" key="2">
    <source>
        <dbReference type="ARBA" id="ARBA00008612"/>
    </source>
</evidence>
<dbReference type="WBParaSite" id="PSAMB.scaffold425size54062.g5763.t1">
    <property type="protein sequence ID" value="PSAMB.scaffold425size54062.g5763.t1"/>
    <property type="gene ID" value="PSAMB.scaffold425size54062.g5763"/>
</dbReference>
<organism evidence="9 10">
    <name type="scientific">Plectus sambesii</name>
    <dbReference type="NCBI Taxonomy" id="2011161"/>
    <lineage>
        <taxon>Eukaryota</taxon>
        <taxon>Metazoa</taxon>
        <taxon>Ecdysozoa</taxon>
        <taxon>Nematoda</taxon>
        <taxon>Chromadorea</taxon>
        <taxon>Plectida</taxon>
        <taxon>Plectina</taxon>
        <taxon>Plectoidea</taxon>
        <taxon>Plectidae</taxon>
        <taxon>Plectus</taxon>
    </lineage>
</organism>
<evidence type="ECO:0000256" key="1">
    <source>
        <dbReference type="ARBA" id="ARBA00005006"/>
    </source>
</evidence>
<dbReference type="GO" id="GO:0006750">
    <property type="term" value="P:glutathione biosynthetic process"/>
    <property type="evidence" value="ECO:0007669"/>
    <property type="project" value="UniProtKB-KW"/>
</dbReference>
<evidence type="ECO:0000256" key="6">
    <source>
        <dbReference type="ARBA" id="ARBA00031154"/>
    </source>
</evidence>
<comment type="pathway">
    <text evidence="1">Sulfur metabolism; glutathione biosynthesis; glutathione from L-cysteine and L-glutamate: step 1/2.</text>
</comment>
<comment type="subunit">
    <text evidence="3">Heterodimer of a catalytic heavy chain and a regulatory light chain.</text>
</comment>
<comment type="similarity">
    <text evidence="2">Belongs to the aldo/keto reductase family. Glutamate--cysteine ligase light chain subfamily.</text>
</comment>
<name>A0A914WHK2_9BILA</name>
<accession>A0A914WHK2</accession>
<protein>
    <recommendedName>
        <fullName evidence="7">GCS light chain</fullName>
    </recommendedName>
    <alternativeName>
        <fullName evidence="5">Gamma-ECS regulatory subunit</fullName>
    </alternativeName>
    <alternativeName>
        <fullName evidence="8">Gamma-glutamylcysteine synthetase regulatory subunit</fullName>
    </alternativeName>
    <alternativeName>
        <fullName evidence="6">Glutamate--cysteine ligase modifier subunit</fullName>
    </alternativeName>
</protein>
<evidence type="ECO:0000313" key="10">
    <source>
        <dbReference type="WBParaSite" id="PSAMB.scaffold425size54062.g5763.t1"/>
    </source>
</evidence>
<dbReference type="GO" id="GO:0035226">
    <property type="term" value="F:glutamate-cysteine ligase catalytic subunit binding"/>
    <property type="evidence" value="ECO:0007669"/>
    <property type="project" value="InterPro"/>
</dbReference>
<dbReference type="Gene3D" id="3.20.20.100">
    <property type="entry name" value="NADP-dependent oxidoreductase domain"/>
    <property type="match status" value="1"/>
</dbReference>
<dbReference type="PANTHER" id="PTHR13295">
    <property type="entry name" value="GLUTAMATE CYSTEINE LIGASE REGULATORY SUBUNIT"/>
    <property type="match status" value="1"/>
</dbReference>
<proteinExistence type="inferred from homology"/>
<evidence type="ECO:0000256" key="5">
    <source>
        <dbReference type="ARBA" id="ARBA00030406"/>
    </source>
</evidence>
<dbReference type="InterPro" id="IPR032963">
    <property type="entry name" value="Gclm"/>
</dbReference>
<dbReference type="PANTHER" id="PTHR13295:SF4">
    <property type="entry name" value="GLUTAMATE--CYSTEINE LIGASE REGULATORY SUBUNIT"/>
    <property type="match status" value="1"/>
</dbReference>
<evidence type="ECO:0000256" key="8">
    <source>
        <dbReference type="ARBA" id="ARBA00032926"/>
    </source>
</evidence>
<dbReference type="GO" id="GO:0030234">
    <property type="term" value="F:enzyme regulator activity"/>
    <property type="evidence" value="ECO:0007669"/>
    <property type="project" value="TreeGrafter"/>
</dbReference>
<reference evidence="10" key="1">
    <citation type="submission" date="2022-11" db="UniProtKB">
        <authorList>
            <consortium name="WormBaseParasite"/>
        </authorList>
    </citation>
    <scope>IDENTIFICATION</scope>
</reference>
<sequence length="282" mass="31966">MTFAERLAARQNFRLHTGNINNYGELKMKGYKNSAEELLQCLKLQLSNWTPRENELKDSGTILLPKDNANDVLGDHDDRDSLKITLKVFLSRVDFEQVQQCLEATFEQLGTDHVEQLIVAFPPIQLDLPASASDAEEAAAWLEKVKGVWKQLETLVAKNQAFSLGVADLEVEQLKALFEWAEDVKPCIDHYNMDGCCAVPPELQQYARENDIQLLTHNDPKVFPTKESFEQICVDADQCRLGLQSNCCAAFSPAWAARYTVWVRRRSIINSKGYLVQFERGA</sequence>
<keyword evidence="4" id="KW-0317">Glutathione biosynthesis</keyword>
<dbReference type="Proteomes" id="UP000887566">
    <property type="component" value="Unplaced"/>
</dbReference>
<evidence type="ECO:0000256" key="7">
    <source>
        <dbReference type="ARBA" id="ARBA00031732"/>
    </source>
</evidence>
<dbReference type="GO" id="GO:0017109">
    <property type="term" value="C:glutamate-cysteine ligase complex"/>
    <property type="evidence" value="ECO:0007669"/>
    <property type="project" value="TreeGrafter"/>
</dbReference>
<dbReference type="AlphaFoldDB" id="A0A914WHK2"/>
<dbReference type="SUPFAM" id="SSF51430">
    <property type="entry name" value="NAD(P)-linked oxidoreductase"/>
    <property type="match status" value="1"/>
</dbReference>
<keyword evidence="9" id="KW-1185">Reference proteome</keyword>
<evidence type="ECO:0000256" key="3">
    <source>
        <dbReference type="ARBA" id="ARBA00011532"/>
    </source>
</evidence>
<evidence type="ECO:0000256" key="4">
    <source>
        <dbReference type="ARBA" id="ARBA00022684"/>
    </source>
</evidence>
<evidence type="ECO:0000313" key="9">
    <source>
        <dbReference type="Proteomes" id="UP000887566"/>
    </source>
</evidence>